<reference evidence="1 2" key="1">
    <citation type="submission" date="2018-06" db="EMBL/GenBank/DDBJ databases">
        <title>Genomic Encyclopedia of Archaeal and Bacterial Type Strains, Phase II (KMG-II): from individual species to whole genera.</title>
        <authorList>
            <person name="Goeker M."/>
        </authorList>
    </citation>
    <scope>NUCLEOTIDE SEQUENCE [LARGE SCALE GENOMIC DNA]</scope>
    <source>
        <strain evidence="1 2">DSM 19830</strain>
    </source>
</reference>
<comment type="caution">
    <text evidence="1">The sequence shown here is derived from an EMBL/GenBank/DDBJ whole genome shotgun (WGS) entry which is preliminary data.</text>
</comment>
<organism evidence="1 2">
    <name type="scientific">Algoriphagus chordae</name>
    <dbReference type="NCBI Taxonomy" id="237019"/>
    <lineage>
        <taxon>Bacteria</taxon>
        <taxon>Pseudomonadati</taxon>
        <taxon>Bacteroidota</taxon>
        <taxon>Cytophagia</taxon>
        <taxon>Cytophagales</taxon>
        <taxon>Cyclobacteriaceae</taxon>
        <taxon>Algoriphagus</taxon>
    </lineage>
</organism>
<evidence type="ECO:0000313" key="1">
    <source>
        <dbReference type="EMBL" id="PZX51358.1"/>
    </source>
</evidence>
<proteinExistence type="predicted"/>
<dbReference type="EMBL" id="QKZT01000009">
    <property type="protein sequence ID" value="PZX51358.1"/>
    <property type="molecule type" value="Genomic_DNA"/>
</dbReference>
<dbReference type="Proteomes" id="UP000248882">
    <property type="component" value="Unassembled WGS sequence"/>
</dbReference>
<gene>
    <name evidence="1" type="ORF">LV85_02302</name>
</gene>
<keyword evidence="2" id="KW-1185">Reference proteome</keyword>
<evidence type="ECO:0000313" key="2">
    <source>
        <dbReference type="Proteomes" id="UP000248882"/>
    </source>
</evidence>
<dbReference type="AlphaFoldDB" id="A0A2W7QRX8"/>
<accession>A0A2W7QRX8</accession>
<protein>
    <submittedName>
        <fullName evidence="1">Uncharacterized protein</fullName>
    </submittedName>
</protein>
<sequence length="104" mass="11964">MWLGYSICSKKGQFKLSEKGITSLIYVFICKKEVSSEGIYLRPICDSTSLSQPIQLMLITYCITELKGQNNHNSLEFQILTTMEIFDHVKIRAIRTMKIQSILI</sequence>
<name>A0A2W7QRX8_9BACT</name>